<protein>
    <recommendedName>
        <fullName evidence="2">Retrotransposon gag domain-containing protein</fullName>
    </recommendedName>
</protein>
<evidence type="ECO:0000313" key="1">
    <source>
        <dbReference type="EMBL" id="GEU31178.1"/>
    </source>
</evidence>
<accession>A0A6L2J2C6</accession>
<dbReference type="EMBL" id="BKCJ010000226">
    <property type="protein sequence ID" value="GEU31178.1"/>
    <property type="molecule type" value="Genomic_DNA"/>
</dbReference>
<evidence type="ECO:0008006" key="2">
    <source>
        <dbReference type="Google" id="ProtNLM"/>
    </source>
</evidence>
<name>A0A6L2J2C6_TANCI</name>
<dbReference type="AlphaFoldDB" id="A0A6L2J2C6"/>
<sequence>MTDKEKKSTMKGFATNDQADYYLGITSITVNENNAYELKGKFLDDLHNNAFSGTNGEDVVEHIEYFLKIVDLIDLPNVNQDKLRIVVFPILLVGNAWRWFDEIKGSITSWIDLTANFFKKYYSPSPTSKINTHIIKWDLTNSKFKNWLASKFMNYMTMDIFTKGALWDYWKLGSDEVEPTNEKTFNLKEIKQDDEQEIEWPTCSWREDGYCNRENLPGAYMVGNTLRYQDLERYDALKDDVLKEEALGNKAIMEGLINEDVESNDEG</sequence>
<comment type="caution">
    <text evidence="1">The sequence shown here is derived from an EMBL/GenBank/DDBJ whole genome shotgun (WGS) entry which is preliminary data.</text>
</comment>
<dbReference type="PANTHER" id="PTHR33223">
    <property type="entry name" value="CCHC-TYPE DOMAIN-CONTAINING PROTEIN"/>
    <property type="match status" value="1"/>
</dbReference>
<organism evidence="1">
    <name type="scientific">Tanacetum cinerariifolium</name>
    <name type="common">Dalmatian daisy</name>
    <name type="synonym">Chrysanthemum cinerariifolium</name>
    <dbReference type="NCBI Taxonomy" id="118510"/>
    <lineage>
        <taxon>Eukaryota</taxon>
        <taxon>Viridiplantae</taxon>
        <taxon>Streptophyta</taxon>
        <taxon>Embryophyta</taxon>
        <taxon>Tracheophyta</taxon>
        <taxon>Spermatophyta</taxon>
        <taxon>Magnoliopsida</taxon>
        <taxon>eudicotyledons</taxon>
        <taxon>Gunneridae</taxon>
        <taxon>Pentapetalae</taxon>
        <taxon>asterids</taxon>
        <taxon>campanulids</taxon>
        <taxon>Asterales</taxon>
        <taxon>Asteraceae</taxon>
        <taxon>Asteroideae</taxon>
        <taxon>Anthemideae</taxon>
        <taxon>Anthemidinae</taxon>
        <taxon>Tanacetum</taxon>
    </lineage>
</organism>
<proteinExistence type="predicted"/>
<gene>
    <name evidence="1" type="ORF">Tci_003156</name>
</gene>
<dbReference type="PANTHER" id="PTHR33223:SF6">
    <property type="entry name" value="CCHC-TYPE DOMAIN-CONTAINING PROTEIN"/>
    <property type="match status" value="1"/>
</dbReference>
<reference evidence="1" key="1">
    <citation type="journal article" date="2019" name="Sci. Rep.">
        <title>Draft genome of Tanacetum cinerariifolium, the natural source of mosquito coil.</title>
        <authorList>
            <person name="Yamashiro T."/>
            <person name="Shiraishi A."/>
            <person name="Satake H."/>
            <person name="Nakayama K."/>
        </authorList>
    </citation>
    <scope>NUCLEOTIDE SEQUENCE</scope>
</reference>